<comment type="similarity">
    <text evidence="1">Belongs to the SUN family.</text>
</comment>
<evidence type="ECO:0000256" key="2">
    <source>
        <dbReference type="SAM" id="MobiDB-lite"/>
    </source>
</evidence>
<feature type="region of interest" description="Disordered" evidence="2">
    <location>
        <begin position="336"/>
        <end position="415"/>
    </location>
</feature>
<dbReference type="Proteomes" id="UP000813385">
    <property type="component" value="Unassembled WGS sequence"/>
</dbReference>
<dbReference type="InterPro" id="IPR005556">
    <property type="entry name" value="SUN"/>
</dbReference>
<organism evidence="4 5">
    <name type="scientific">Plectosphaerella cucumerina</name>
    <dbReference type="NCBI Taxonomy" id="40658"/>
    <lineage>
        <taxon>Eukaryota</taxon>
        <taxon>Fungi</taxon>
        <taxon>Dikarya</taxon>
        <taxon>Ascomycota</taxon>
        <taxon>Pezizomycotina</taxon>
        <taxon>Sordariomycetes</taxon>
        <taxon>Hypocreomycetidae</taxon>
        <taxon>Glomerellales</taxon>
        <taxon>Plectosphaerellaceae</taxon>
        <taxon>Plectosphaerella</taxon>
    </lineage>
</organism>
<evidence type="ECO:0000313" key="4">
    <source>
        <dbReference type="EMBL" id="KAH7375774.1"/>
    </source>
</evidence>
<dbReference type="OrthoDB" id="5554151at2759"/>
<feature type="compositionally biased region" description="Pro residues" evidence="2">
    <location>
        <begin position="362"/>
        <end position="374"/>
    </location>
</feature>
<evidence type="ECO:0000256" key="1">
    <source>
        <dbReference type="ARBA" id="ARBA00010579"/>
    </source>
</evidence>
<keyword evidence="3" id="KW-0732">Signal</keyword>
<dbReference type="EMBL" id="JAGPXD010000001">
    <property type="protein sequence ID" value="KAH7375774.1"/>
    <property type="molecule type" value="Genomic_DNA"/>
</dbReference>
<gene>
    <name evidence="4" type="ORF">B0T11DRAFT_345819</name>
</gene>
<feature type="compositionally biased region" description="Basic and acidic residues" evidence="2">
    <location>
        <begin position="31"/>
        <end position="42"/>
    </location>
</feature>
<evidence type="ECO:0000313" key="5">
    <source>
        <dbReference type="Proteomes" id="UP000813385"/>
    </source>
</evidence>
<dbReference type="AlphaFoldDB" id="A0A8K0TNZ2"/>
<keyword evidence="5" id="KW-1185">Reference proteome</keyword>
<feature type="compositionally biased region" description="Low complexity" evidence="2">
    <location>
        <begin position="442"/>
        <end position="456"/>
    </location>
</feature>
<proteinExistence type="inferred from homology"/>
<name>A0A8K0TNZ2_9PEZI</name>
<protein>
    <submittedName>
        <fullName evidence="4">Uncharacterized protein</fullName>
    </submittedName>
</protein>
<dbReference type="Pfam" id="PF03856">
    <property type="entry name" value="SUN"/>
    <property type="match status" value="1"/>
</dbReference>
<feature type="region of interest" description="Disordered" evidence="2">
    <location>
        <begin position="28"/>
        <end position="55"/>
    </location>
</feature>
<evidence type="ECO:0000256" key="3">
    <source>
        <dbReference type="SAM" id="SignalP"/>
    </source>
</evidence>
<feature type="compositionally biased region" description="Low complexity" evidence="2">
    <location>
        <begin position="378"/>
        <end position="410"/>
    </location>
</feature>
<dbReference type="PANTHER" id="PTHR31654:SF0">
    <property type="entry name" value="SECRETED BETA-GLUCOSIDASE ADG3-RELATED"/>
    <property type="match status" value="1"/>
</dbReference>
<feature type="region of interest" description="Disordered" evidence="2">
    <location>
        <begin position="438"/>
        <end position="462"/>
    </location>
</feature>
<feature type="chain" id="PRO_5035480315" evidence="3">
    <location>
        <begin position="26"/>
        <end position="483"/>
    </location>
</feature>
<accession>A0A8K0TNZ2</accession>
<dbReference type="InterPro" id="IPR053088">
    <property type="entry name" value="Beta-glucosidase/SUN-like"/>
</dbReference>
<dbReference type="PANTHER" id="PTHR31654">
    <property type="entry name" value="SECRETED BETA-GLUCOSIDASE ADG3-RELATED"/>
    <property type="match status" value="1"/>
</dbReference>
<feature type="compositionally biased region" description="Basic and acidic residues" evidence="2">
    <location>
        <begin position="342"/>
        <end position="357"/>
    </location>
</feature>
<comment type="caution">
    <text evidence="4">The sequence shown here is derived from an EMBL/GenBank/DDBJ whole genome shotgun (WGS) entry which is preliminary data.</text>
</comment>
<feature type="signal peptide" evidence="3">
    <location>
        <begin position="1"/>
        <end position="25"/>
    </location>
</feature>
<reference evidence="4" key="1">
    <citation type="journal article" date="2021" name="Nat. Commun.">
        <title>Genetic determinants of endophytism in the Arabidopsis root mycobiome.</title>
        <authorList>
            <person name="Mesny F."/>
            <person name="Miyauchi S."/>
            <person name="Thiergart T."/>
            <person name="Pickel B."/>
            <person name="Atanasova L."/>
            <person name="Karlsson M."/>
            <person name="Huettel B."/>
            <person name="Barry K.W."/>
            <person name="Haridas S."/>
            <person name="Chen C."/>
            <person name="Bauer D."/>
            <person name="Andreopoulos W."/>
            <person name="Pangilinan J."/>
            <person name="LaButti K."/>
            <person name="Riley R."/>
            <person name="Lipzen A."/>
            <person name="Clum A."/>
            <person name="Drula E."/>
            <person name="Henrissat B."/>
            <person name="Kohler A."/>
            <person name="Grigoriev I.V."/>
            <person name="Martin F.M."/>
            <person name="Hacquard S."/>
        </authorList>
    </citation>
    <scope>NUCLEOTIDE SEQUENCE</scope>
    <source>
        <strain evidence="4">MPI-CAGE-AT-0016</strain>
    </source>
</reference>
<sequence>MKLASIQSVIGSAAILLISAPTTQAYGPSHAAHDRVHNERRLSHSHAHHQSDPAGLFERTSPLVRRNSEGKAICELPSHSDLVRVPGKLNGGFAMAPDRECVEGSYCPIACRAGMLMAQWEPGSVVAYPESMNGGLLCKSNGQAEKPFEDQPYCVDGVGTVAAVNECGKALSFCQTVFPGDEGMYIKTIVDQSATLAVPDPSYWQSTGAHYYINPPGVQEEGCVWGDSSKNVGNWATYVAGANQDAKGQTFVTLGYNPIWEGSSLSSTTPNYAVKIECPGGGCNGTPCGIDPSKNAVGTVSSDMKSTGAGGSQFCVVTVPKGSKANIVVYLIGEQAEDDSEDEKHSEVKAEESEPKTSSKPSPTPTPTPTPTPEPEPESSQPPSSSAPETSSIEPETSSSAAETSTYEEPVPSIRPAIFHENKTESVSEAESTILSTTAVFSSPTTDTEEAAATSSDENHGIRQGATVVGSLIVALAAAAILT</sequence>